<evidence type="ECO:0000256" key="4">
    <source>
        <dbReference type="ARBA" id="ARBA00023319"/>
    </source>
</evidence>
<dbReference type="SMART" id="SM00409">
    <property type="entry name" value="IG"/>
    <property type="match status" value="5"/>
</dbReference>
<keyword evidence="1" id="KW-0732">Signal</keyword>
<dbReference type="AlphaFoldDB" id="A0A9D3S6D0"/>
<dbReference type="InterPro" id="IPR036179">
    <property type="entry name" value="Ig-like_dom_sf"/>
</dbReference>
<proteinExistence type="predicted"/>
<dbReference type="PROSITE" id="PS50835">
    <property type="entry name" value="IG_LIKE"/>
    <property type="match status" value="5"/>
</dbReference>
<dbReference type="EMBL" id="JAFIRN010000002">
    <property type="protein sequence ID" value="KAG5853511.1"/>
    <property type="molecule type" value="Genomic_DNA"/>
</dbReference>
<keyword evidence="6" id="KW-0472">Membrane</keyword>
<keyword evidence="2" id="KW-1015">Disulfide bond</keyword>
<feature type="domain" description="Ig-like" evidence="7">
    <location>
        <begin position="413"/>
        <end position="503"/>
    </location>
</feature>
<organism evidence="8 9">
    <name type="scientific">Anguilla anguilla</name>
    <name type="common">European freshwater eel</name>
    <name type="synonym">Muraena anguilla</name>
    <dbReference type="NCBI Taxonomy" id="7936"/>
    <lineage>
        <taxon>Eukaryota</taxon>
        <taxon>Metazoa</taxon>
        <taxon>Chordata</taxon>
        <taxon>Craniata</taxon>
        <taxon>Vertebrata</taxon>
        <taxon>Euteleostomi</taxon>
        <taxon>Actinopterygii</taxon>
        <taxon>Neopterygii</taxon>
        <taxon>Teleostei</taxon>
        <taxon>Anguilliformes</taxon>
        <taxon>Anguillidae</taxon>
        <taxon>Anguilla</taxon>
    </lineage>
</organism>
<evidence type="ECO:0000256" key="5">
    <source>
        <dbReference type="SAM" id="MobiDB-lite"/>
    </source>
</evidence>
<feature type="domain" description="Ig-like" evidence="7">
    <location>
        <begin position="188"/>
        <end position="269"/>
    </location>
</feature>
<name>A0A9D3S6D0_ANGAN</name>
<dbReference type="SUPFAM" id="SSF48726">
    <property type="entry name" value="Immunoglobulin"/>
    <property type="match status" value="5"/>
</dbReference>
<dbReference type="Gene3D" id="2.60.40.10">
    <property type="entry name" value="Immunoglobulins"/>
    <property type="match status" value="5"/>
</dbReference>
<feature type="compositionally biased region" description="Acidic residues" evidence="5">
    <location>
        <begin position="1040"/>
        <end position="1054"/>
    </location>
</feature>
<comment type="caution">
    <text evidence="8">The sequence shown here is derived from an EMBL/GenBank/DDBJ whole genome shotgun (WGS) entry which is preliminary data.</text>
</comment>
<evidence type="ECO:0000313" key="8">
    <source>
        <dbReference type="EMBL" id="KAG5853511.1"/>
    </source>
</evidence>
<feature type="transmembrane region" description="Helical" evidence="6">
    <location>
        <begin position="996"/>
        <end position="1020"/>
    </location>
</feature>
<keyword evidence="9" id="KW-1185">Reference proteome</keyword>
<reference evidence="8" key="1">
    <citation type="submission" date="2021-01" db="EMBL/GenBank/DDBJ databases">
        <title>A chromosome-scale assembly of European eel, Anguilla anguilla.</title>
        <authorList>
            <person name="Henkel C."/>
            <person name="Jong-Raadsen S.A."/>
            <person name="Dufour S."/>
            <person name="Weltzien F.-A."/>
            <person name="Palstra A.P."/>
            <person name="Pelster B."/>
            <person name="Spaink H.P."/>
            <person name="Van Den Thillart G.E."/>
            <person name="Jansen H."/>
            <person name="Zahm M."/>
            <person name="Klopp C."/>
            <person name="Cedric C."/>
            <person name="Louis A."/>
            <person name="Berthelot C."/>
            <person name="Parey E."/>
            <person name="Roest Crollius H."/>
            <person name="Montfort J."/>
            <person name="Robinson-Rechavi M."/>
            <person name="Bucao C."/>
            <person name="Bouchez O."/>
            <person name="Gislard M."/>
            <person name="Lluch J."/>
            <person name="Milhes M."/>
            <person name="Lampietro C."/>
            <person name="Lopez Roques C."/>
            <person name="Donnadieu C."/>
            <person name="Braasch I."/>
            <person name="Desvignes T."/>
            <person name="Postlethwait J."/>
            <person name="Bobe J."/>
            <person name="Guiguen Y."/>
            <person name="Dirks R."/>
        </authorList>
    </citation>
    <scope>NUCLEOTIDE SEQUENCE</scope>
    <source>
        <strain evidence="8">Tag_6206</strain>
        <tissue evidence="8">Liver</tissue>
    </source>
</reference>
<dbReference type="InterPro" id="IPR052598">
    <property type="entry name" value="IgSF_CEA-related"/>
</dbReference>
<keyword evidence="6" id="KW-0812">Transmembrane</keyword>
<keyword evidence="4" id="KW-0393">Immunoglobulin domain</keyword>
<dbReference type="InterPro" id="IPR003599">
    <property type="entry name" value="Ig_sub"/>
</dbReference>
<feature type="domain" description="Ig-like" evidence="7">
    <location>
        <begin position="716"/>
        <end position="819"/>
    </location>
</feature>
<evidence type="ECO:0000256" key="3">
    <source>
        <dbReference type="ARBA" id="ARBA00023180"/>
    </source>
</evidence>
<evidence type="ECO:0000256" key="6">
    <source>
        <dbReference type="SAM" id="Phobius"/>
    </source>
</evidence>
<protein>
    <recommendedName>
        <fullName evidence="7">Ig-like domain-containing protein</fullName>
    </recommendedName>
</protein>
<feature type="domain" description="Ig-like" evidence="7">
    <location>
        <begin position="878"/>
        <end position="978"/>
    </location>
</feature>
<sequence>MYHCRARAGGDPSSYSLSSNYLSFQVVIPVRGAGLVSDPDPRRLGGGEALSALPGADGVPPVLSLQHAGWYYCIVRNNMTNSRFSSSSDLEVRVKVFLSEPQISFSVTKEESGYRADVRCWSARGSPPVRFRLIKGNLTLANRTTESLSAVFPVPVSIGRSLGLLRCGGCNHDNRELLSRPLNLEVVPVGGAVQLHVEYLYSAGSEAVGVALRCLVSHGTFPEYAWFLNHTLLQGGGASHIITQEGHTLILPIITAGNSGSYRCQAKDSFDNTTWIPSPAAFIQKTGRRLVSSEVIAVAFCCFLLLVLVGSVCWIFTFSKRRLDSRLRRRSSAAIPATGIGDRGTEAILYELYQENKAKAFGDYTADDGHAANFTLQAKPDYDGNFFCKASVQNISAVPFTVSDVHYLRVIVPVNGTKLVSDPPLAEIFEGRGLTLTCTVKTGTHVSYQWSHNENPTRMSHHGSSGNRLYVTEATLEDAGNYSCRATNQLNDTHIYSSSDHIFIREGEVRCEAANGDRPVTSDTLTLEVVPVNGTVKLTSNRVGSFSGVAGLALHCEVKRGTFPRYHWFLNDSGLDVRGDFYSIQGDGQTLLLKSVTASSSGFYHCVATDSFDEMNSINSEKLFIDKNGGLVLGKPILHAPDVSLAGDIETISCFVPDAPKTEAILYELYQENKAKAFGDYTAYDGHAANFTLQAKPDYDGNFYCKASVQNISAVPSTISDVHYLRVIVPVEGAELVSDPPLAEVFEGRGLTLTCTVKTGTHVSYQWSHNENPTRMSHHGSSGNRLYVTEATLEDAGNYSCRATNQLNDQIYSSSDHIFIRVKVSVSKPKISLTVHKEDDGYVASVTCRSDKGTPPVNFTFTLLNETRAWQIIREGDPRSASLAVPVTLNRKEGEVRCEAANGDRPVTSDTLTLEVVKRGTFPRYHWFLNDSGLDVRGDFYSIQGDGQTLLLKSVTASSSGFYHCVATDSFDEMNSINSEKLFIDKNALAGVSAGVFAVVLSCFLFLLCLLTGCCVYGAIYRRRLSSMKPSSTFISPETDSLESEEEEPVESEYMEDMELVKAANIDYTEKGEEESVDEWPEIERALQISCMDEAVTVV</sequence>
<evidence type="ECO:0000313" key="9">
    <source>
        <dbReference type="Proteomes" id="UP001044222"/>
    </source>
</evidence>
<dbReference type="PANTHER" id="PTHR44337:SF20">
    <property type="entry name" value="CARCINOEMBRYONIC ANTIGEN-RELATED CELL ADHESION MOLECULE 5-RELATED"/>
    <property type="match status" value="1"/>
</dbReference>
<keyword evidence="6" id="KW-1133">Transmembrane helix</keyword>
<evidence type="ECO:0000256" key="2">
    <source>
        <dbReference type="ARBA" id="ARBA00023157"/>
    </source>
</evidence>
<keyword evidence="3" id="KW-0325">Glycoprotein</keyword>
<dbReference type="PANTHER" id="PTHR44337">
    <property type="entry name" value="CARCINOEMBRYONIC ANTIGEN-RELATED CELL ADHESION MOLECULE 8"/>
    <property type="match status" value="1"/>
</dbReference>
<feature type="transmembrane region" description="Helical" evidence="6">
    <location>
        <begin position="295"/>
        <end position="317"/>
    </location>
</feature>
<feature type="domain" description="Ig-like" evidence="7">
    <location>
        <begin position="531"/>
        <end position="619"/>
    </location>
</feature>
<dbReference type="InterPro" id="IPR003598">
    <property type="entry name" value="Ig_sub2"/>
</dbReference>
<dbReference type="CDD" id="cd00096">
    <property type="entry name" value="Ig"/>
    <property type="match status" value="5"/>
</dbReference>
<dbReference type="Pfam" id="PF13927">
    <property type="entry name" value="Ig_3"/>
    <property type="match status" value="3"/>
</dbReference>
<evidence type="ECO:0000259" key="7">
    <source>
        <dbReference type="PROSITE" id="PS50835"/>
    </source>
</evidence>
<dbReference type="InterPro" id="IPR007110">
    <property type="entry name" value="Ig-like_dom"/>
</dbReference>
<dbReference type="SMART" id="SM00408">
    <property type="entry name" value="IGc2"/>
    <property type="match status" value="4"/>
</dbReference>
<feature type="region of interest" description="Disordered" evidence="5">
    <location>
        <begin position="1034"/>
        <end position="1054"/>
    </location>
</feature>
<dbReference type="InterPro" id="IPR013783">
    <property type="entry name" value="Ig-like_fold"/>
</dbReference>
<gene>
    <name evidence="8" type="ORF">ANANG_G00026730</name>
</gene>
<accession>A0A9D3S6D0</accession>
<evidence type="ECO:0000256" key="1">
    <source>
        <dbReference type="ARBA" id="ARBA00022729"/>
    </source>
</evidence>
<dbReference type="Proteomes" id="UP001044222">
    <property type="component" value="Unassembled WGS sequence"/>
</dbReference>